<keyword evidence="3" id="KW-1185">Reference proteome</keyword>
<evidence type="ECO:0000313" key="2">
    <source>
        <dbReference type="EMBL" id="GAW07830.1"/>
    </source>
</evidence>
<comment type="caution">
    <text evidence="2">The sequence shown here is derived from an EMBL/GenBank/DDBJ whole genome shotgun (WGS) entry which is preliminary data.</text>
</comment>
<protein>
    <submittedName>
        <fullName evidence="2">YIF1-domain-containing protein</fullName>
    </submittedName>
</protein>
<accession>A0A1Q3EKU9</accession>
<reference evidence="2 3" key="1">
    <citation type="submission" date="2016-08" db="EMBL/GenBank/DDBJ databases">
        <authorList>
            <consortium name="Lentinula edodes genome sequencing consortium"/>
            <person name="Sakamoto Y."/>
            <person name="Nakade K."/>
            <person name="Sato S."/>
            <person name="Yoshida Y."/>
            <person name="Miyazaki K."/>
            <person name="Natsume S."/>
            <person name="Konno N."/>
        </authorList>
    </citation>
    <scope>NUCLEOTIDE SEQUENCE [LARGE SCALE GENOMIC DNA]</scope>
    <source>
        <strain evidence="2 3">NBRC 111202</strain>
    </source>
</reference>
<dbReference type="Proteomes" id="UP000188533">
    <property type="component" value="Unassembled WGS sequence"/>
</dbReference>
<feature type="region of interest" description="Disordered" evidence="1">
    <location>
        <begin position="1"/>
        <end position="91"/>
    </location>
</feature>
<dbReference type="EMBL" id="BDGU01000502">
    <property type="protein sequence ID" value="GAW07830.1"/>
    <property type="molecule type" value="Genomic_DNA"/>
</dbReference>
<feature type="compositionally biased region" description="Polar residues" evidence="1">
    <location>
        <begin position="26"/>
        <end position="37"/>
    </location>
</feature>
<organism evidence="2 3">
    <name type="scientific">Lentinula edodes</name>
    <name type="common">Shiitake mushroom</name>
    <name type="synonym">Lentinus edodes</name>
    <dbReference type="NCBI Taxonomy" id="5353"/>
    <lineage>
        <taxon>Eukaryota</taxon>
        <taxon>Fungi</taxon>
        <taxon>Dikarya</taxon>
        <taxon>Basidiomycota</taxon>
        <taxon>Agaricomycotina</taxon>
        <taxon>Agaricomycetes</taxon>
        <taxon>Agaricomycetidae</taxon>
        <taxon>Agaricales</taxon>
        <taxon>Marasmiineae</taxon>
        <taxon>Omphalotaceae</taxon>
        <taxon>Lentinula</taxon>
    </lineage>
</organism>
<evidence type="ECO:0000313" key="3">
    <source>
        <dbReference type="Proteomes" id="UP000188533"/>
    </source>
</evidence>
<feature type="compositionally biased region" description="Low complexity" evidence="1">
    <location>
        <begin position="63"/>
        <end position="84"/>
    </location>
</feature>
<dbReference type="STRING" id="5353.A0A1Q3EKU9"/>
<proteinExistence type="predicted"/>
<evidence type="ECO:0000256" key="1">
    <source>
        <dbReference type="SAM" id="MobiDB-lite"/>
    </source>
</evidence>
<dbReference type="AlphaFoldDB" id="A0A1Q3EKU9"/>
<name>A0A1Q3EKU9_LENED</name>
<feature type="compositionally biased region" description="Low complexity" evidence="1">
    <location>
        <begin position="38"/>
        <end position="55"/>
    </location>
</feature>
<sequence length="155" mass="17774">MSSPPPLRHPVPTHPAYIPEPPSTPGSPNGYQRFSSSPGPNQQQQPAPLQQQHVPAYMTSPFQHSQQQQQQHSLNPPQLPHQPSFVPQPDFAAWGVNDATAQFEKFWRNNSSLKRQTPLQRLEFIRYSQTQDRPSIRIQEMILTVPISTYHSWHL</sequence>
<reference evidence="2 3" key="2">
    <citation type="submission" date="2017-02" db="EMBL/GenBank/DDBJ databases">
        <title>A genome survey and senescence transcriptome analysis in Lentinula edodes.</title>
        <authorList>
            <person name="Sakamoto Y."/>
            <person name="Nakade K."/>
            <person name="Sato S."/>
            <person name="Yoshida Y."/>
            <person name="Miyazaki K."/>
            <person name="Natsume S."/>
            <person name="Konno N."/>
        </authorList>
    </citation>
    <scope>NUCLEOTIDE SEQUENCE [LARGE SCALE GENOMIC DNA]</scope>
    <source>
        <strain evidence="2 3">NBRC 111202</strain>
    </source>
</reference>
<gene>
    <name evidence="2" type="ORF">LENED_009847</name>
</gene>
<feature type="compositionally biased region" description="Pro residues" evidence="1">
    <location>
        <begin position="1"/>
        <end position="25"/>
    </location>
</feature>